<keyword evidence="9" id="KW-1185">Reference proteome</keyword>
<dbReference type="OrthoDB" id="6051199at2759"/>
<dbReference type="SUPFAM" id="SSF48484">
    <property type="entry name" value="Lipoxigenase"/>
    <property type="match status" value="1"/>
</dbReference>
<keyword evidence="3" id="KW-0560">Oxidoreductase</keyword>
<dbReference type="Gene3D" id="1.20.245.10">
    <property type="entry name" value="Lipoxygenase-1, Domain 5"/>
    <property type="match status" value="1"/>
</dbReference>
<evidence type="ECO:0000256" key="4">
    <source>
        <dbReference type="ARBA" id="ARBA00023098"/>
    </source>
</evidence>
<evidence type="ECO:0000256" key="3">
    <source>
        <dbReference type="ARBA" id="ARBA00023002"/>
    </source>
</evidence>
<evidence type="ECO:0000259" key="6">
    <source>
        <dbReference type="PROSITE" id="PS50095"/>
    </source>
</evidence>
<proteinExistence type="predicted"/>
<dbReference type="InterPro" id="IPR000907">
    <property type="entry name" value="LipOase"/>
</dbReference>
<dbReference type="InterPro" id="IPR013819">
    <property type="entry name" value="LipOase_C"/>
</dbReference>
<dbReference type="AlphaFoldDB" id="A0A7I8V7J0"/>
<dbReference type="SUPFAM" id="SSF56634">
    <property type="entry name" value="Heme-dependent catalase-like"/>
    <property type="match status" value="1"/>
</dbReference>
<evidence type="ECO:0000256" key="5">
    <source>
        <dbReference type="PROSITE-ProRule" id="PRU00152"/>
    </source>
</evidence>
<dbReference type="InterPro" id="IPR001024">
    <property type="entry name" value="PLAT/LH2_dom"/>
</dbReference>
<dbReference type="InterPro" id="IPR036226">
    <property type="entry name" value="LipOase_C_sf"/>
</dbReference>
<dbReference type="PANTHER" id="PTHR11771">
    <property type="entry name" value="LIPOXYGENASE"/>
    <property type="match status" value="1"/>
</dbReference>
<feature type="domain" description="PLAT" evidence="6">
    <location>
        <begin position="375"/>
        <end position="490"/>
    </location>
</feature>
<evidence type="ECO:0000256" key="2">
    <source>
        <dbReference type="ARBA" id="ARBA00022964"/>
    </source>
</evidence>
<sequence length="1045" mass="122263">MNPFCDNQVWRNMSKRIWNNEKNKEEWDDKFRKDVQSLISFIEKTNKRDSGSFWTKLTLRLTRLKMDIIYNIMKSEKRLNACGGTGFLTIVNHLNFTANSFFRSGKCFKVILRHANFKEQDDASLDTRVACLRLDDEEGQRLDLILTTGRAPLFWNALDLEKLLKSVENDEHSMKRWLFERPLNLFNTLESVRGDMNSYFDQQYFSNCLYEVESDFGEYTPCALRLIPADGTQQSGLPSELDQMNITRPGDNRKKDYLCQEYNSSLDVSPLQYRLQMLLLNKVEEYIEIVGLKKVEKTRTWQDLAIITICFPICNNSLYDLKFNLENHPESFRRLEVNDEDDFNSHSFIFPEFLGTISKPIKKIGMNETKKQILSKYSISFETGDFPEAATNSDVYISLTGKRKKSNRFLLENSIFENFESGKARKFSIELEEIDDLLAIDIELCKNVGSRNWFLNRVIVTDENGENSIFPCFRWLIPGDNGITLRNERECLPQYETSVFCYLKRKEELEKTRLQFTWRKQNSLPSSLNISRYENLPRNSRFLNDELSLNKEFKEFLSKTDTFGLNSIINIFDSWNPLTDSLKLASRIVKNKDLLKDLCEKSDSDEEFIRQLTSGPFSTRIRGIDKLPSYIEGGKKMYELIERKLDISEALKRGYIFLINYPEIDGLIRLGNTEVEPTCLIHLTENGKLMPLAIQINKNSKTIYTPLDKPVAWKFAKLLLKSIDITFYHLITMELYTRNVLEIFAVGLYRQLPCIHPVYQILQPFIKHIFAYNLQIFETVHESDIYNEILVIKRREREIFLRKAYNCFDLSKLHVPKDLSKRGLDMIDEQLWDNTFAELSLEFWKVLQKYVKSLISSYYRSSEDIQGDEELQSWIDDVLRNGFSKVSSHQMHNIPSSLKTKEELIDLVTLIIYTSTFRLASLTNSITELNGCVDMNPVKLKVEESFLKDLHERSGLKKFLPNRENTAKHLAMCKLLSTSFTMINNREAFSSELKYQEKLKQQAFSTLQMNILNVLKRFDEDKIKEFADPLIICEIFSIHTSKKTL</sequence>
<accession>A0A7I8V7J0</accession>
<keyword evidence="4" id="KW-0443">Lipid metabolism</keyword>
<evidence type="ECO:0000313" key="8">
    <source>
        <dbReference type="EMBL" id="CAD5112248.1"/>
    </source>
</evidence>
<dbReference type="Pfam" id="PF00305">
    <property type="entry name" value="Lipoxygenase"/>
    <property type="match status" value="1"/>
</dbReference>
<dbReference type="GO" id="GO:0020037">
    <property type="term" value="F:heme binding"/>
    <property type="evidence" value="ECO:0007669"/>
    <property type="project" value="InterPro"/>
</dbReference>
<dbReference type="GO" id="GO:0016702">
    <property type="term" value="F:oxidoreductase activity, acting on single donors with incorporation of molecular oxygen, incorporation of two atoms of oxygen"/>
    <property type="evidence" value="ECO:0007669"/>
    <property type="project" value="InterPro"/>
</dbReference>
<evidence type="ECO:0000259" key="7">
    <source>
        <dbReference type="PROSITE" id="PS51393"/>
    </source>
</evidence>
<dbReference type="InterPro" id="IPR036392">
    <property type="entry name" value="PLAT/LH2_dom_sf"/>
</dbReference>
<name>A0A7I8V7J0_9ANNE</name>
<keyword evidence="2" id="KW-0223">Dioxygenase</keyword>
<dbReference type="Gene3D" id="3.10.450.60">
    <property type="match status" value="1"/>
</dbReference>
<dbReference type="EMBL" id="CAJFCJ010000002">
    <property type="protein sequence ID" value="CAD5112248.1"/>
    <property type="molecule type" value="Genomic_DNA"/>
</dbReference>
<dbReference type="Gene3D" id="2.40.180.10">
    <property type="entry name" value="Catalase core domain"/>
    <property type="match status" value="1"/>
</dbReference>
<organism evidence="8 9">
    <name type="scientific">Dimorphilus gyrociliatus</name>
    <dbReference type="NCBI Taxonomy" id="2664684"/>
    <lineage>
        <taxon>Eukaryota</taxon>
        <taxon>Metazoa</taxon>
        <taxon>Spiralia</taxon>
        <taxon>Lophotrochozoa</taxon>
        <taxon>Annelida</taxon>
        <taxon>Polychaeta</taxon>
        <taxon>Polychaeta incertae sedis</taxon>
        <taxon>Dinophilidae</taxon>
        <taxon>Dimorphilus</taxon>
    </lineage>
</organism>
<feature type="domain" description="Lipoxygenase" evidence="7">
    <location>
        <begin position="490"/>
        <end position="1045"/>
    </location>
</feature>
<dbReference type="Proteomes" id="UP000549394">
    <property type="component" value="Unassembled WGS sequence"/>
</dbReference>
<comment type="caution">
    <text evidence="5">Lacks conserved residue(s) required for the propagation of feature annotation.</text>
</comment>
<evidence type="ECO:0000313" key="9">
    <source>
        <dbReference type="Proteomes" id="UP000549394"/>
    </source>
</evidence>
<dbReference type="GO" id="GO:0046872">
    <property type="term" value="F:metal ion binding"/>
    <property type="evidence" value="ECO:0007669"/>
    <property type="project" value="UniProtKB-KW"/>
</dbReference>
<protein>
    <submittedName>
        <fullName evidence="8">DgyrCDS1479</fullName>
    </submittedName>
</protein>
<gene>
    <name evidence="8" type="ORF">DGYR_LOCUS1426</name>
</gene>
<comment type="caution">
    <text evidence="8">The sequence shown here is derived from an EMBL/GenBank/DDBJ whole genome shotgun (WGS) entry which is preliminary data.</text>
</comment>
<dbReference type="SMART" id="SM00308">
    <property type="entry name" value="LH2"/>
    <property type="match status" value="1"/>
</dbReference>
<dbReference type="GO" id="GO:0034440">
    <property type="term" value="P:lipid oxidation"/>
    <property type="evidence" value="ECO:0007669"/>
    <property type="project" value="InterPro"/>
</dbReference>
<reference evidence="8 9" key="1">
    <citation type="submission" date="2020-08" db="EMBL/GenBank/DDBJ databases">
        <authorList>
            <person name="Hejnol A."/>
        </authorList>
    </citation>
    <scope>NUCLEOTIDE SEQUENCE [LARGE SCALE GENOMIC DNA]</scope>
</reference>
<dbReference type="SUPFAM" id="SSF49723">
    <property type="entry name" value="Lipase/lipooxygenase domain (PLAT/LH2 domain)"/>
    <property type="match status" value="1"/>
</dbReference>
<dbReference type="PROSITE" id="PS51393">
    <property type="entry name" value="LIPOXYGENASE_3"/>
    <property type="match status" value="1"/>
</dbReference>
<dbReference type="InterPro" id="IPR020835">
    <property type="entry name" value="Catalase_sf"/>
</dbReference>
<dbReference type="Pfam" id="PF01477">
    <property type="entry name" value="PLAT"/>
    <property type="match status" value="1"/>
</dbReference>
<evidence type="ECO:0000256" key="1">
    <source>
        <dbReference type="ARBA" id="ARBA00022723"/>
    </source>
</evidence>
<dbReference type="PROSITE" id="PS50095">
    <property type="entry name" value="PLAT"/>
    <property type="match status" value="1"/>
</dbReference>
<keyword evidence="1" id="KW-0479">Metal-binding</keyword>